<dbReference type="PANTHER" id="PTHR43297">
    <property type="entry name" value="OLIGOPEPTIDE TRANSPORT ATP-BINDING PROTEIN APPD"/>
    <property type="match status" value="1"/>
</dbReference>
<dbReference type="SUPFAM" id="SSF52540">
    <property type="entry name" value="P-loop containing nucleoside triphosphate hydrolases"/>
    <property type="match status" value="1"/>
</dbReference>
<dbReference type="PROSITE" id="PS00211">
    <property type="entry name" value="ABC_TRANSPORTER_1"/>
    <property type="match status" value="1"/>
</dbReference>
<comment type="similarity">
    <text evidence="2">Belongs to the ABC transporter superfamily.</text>
</comment>
<keyword evidence="9" id="KW-0472">Membrane</keyword>
<dbReference type="InterPro" id="IPR013563">
    <property type="entry name" value="Oligopep_ABC_C"/>
</dbReference>
<feature type="compositionally biased region" description="Polar residues" evidence="10">
    <location>
        <begin position="383"/>
        <end position="393"/>
    </location>
</feature>
<keyword evidence="3" id="KW-0813">Transport</keyword>
<keyword evidence="4" id="KW-1003">Cell membrane</keyword>
<dbReference type="Gene3D" id="3.40.50.300">
    <property type="entry name" value="P-loop containing nucleotide triphosphate hydrolases"/>
    <property type="match status" value="1"/>
</dbReference>
<evidence type="ECO:0000256" key="7">
    <source>
        <dbReference type="ARBA" id="ARBA00022840"/>
    </source>
</evidence>
<proteinExistence type="inferred from homology"/>
<name>A0ABQ4EKK7_9ACTN</name>
<evidence type="ECO:0000256" key="5">
    <source>
        <dbReference type="ARBA" id="ARBA00022519"/>
    </source>
</evidence>
<dbReference type="InterPro" id="IPR003439">
    <property type="entry name" value="ABC_transporter-like_ATP-bd"/>
</dbReference>
<evidence type="ECO:0000256" key="9">
    <source>
        <dbReference type="ARBA" id="ARBA00023136"/>
    </source>
</evidence>
<dbReference type="PANTHER" id="PTHR43297:SF14">
    <property type="entry name" value="ATPASE AAA-TYPE CORE DOMAIN-CONTAINING PROTEIN"/>
    <property type="match status" value="1"/>
</dbReference>
<keyword evidence="8" id="KW-1278">Translocase</keyword>
<feature type="region of interest" description="Disordered" evidence="10">
    <location>
        <begin position="355"/>
        <end position="417"/>
    </location>
</feature>
<evidence type="ECO:0000259" key="11">
    <source>
        <dbReference type="PROSITE" id="PS50893"/>
    </source>
</evidence>
<dbReference type="Pfam" id="PF00005">
    <property type="entry name" value="ABC_tran"/>
    <property type="match status" value="1"/>
</dbReference>
<keyword evidence="7" id="KW-0067">ATP-binding</keyword>
<dbReference type="NCBIfam" id="TIGR01727">
    <property type="entry name" value="oligo_HPY"/>
    <property type="match status" value="1"/>
</dbReference>
<keyword evidence="5" id="KW-0997">Cell inner membrane</keyword>
<dbReference type="InterPro" id="IPR050388">
    <property type="entry name" value="ABC_Ni/Peptide_Import"/>
</dbReference>
<protein>
    <recommendedName>
        <fullName evidence="11">ABC transporter domain-containing protein</fullName>
    </recommendedName>
</protein>
<evidence type="ECO:0000256" key="3">
    <source>
        <dbReference type="ARBA" id="ARBA00022448"/>
    </source>
</evidence>
<keyword evidence="13" id="KW-1185">Reference proteome</keyword>
<dbReference type="InterPro" id="IPR027417">
    <property type="entry name" value="P-loop_NTPase"/>
</dbReference>
<sequence length="417" mass="44981">MTLDTTAVTGTDVVLSVRDLSVVYDGADPVRAVRDVSFDLARGEVLGIAGESGCGKSTLAYAITRLLKPPGRVASGEVVFHPADGPPVDLSTLHGEPLRRFRWNRVAMVFQGAMNALNPVLSVRRQLADVFTAHRPELRRAEREERCRELLDLVGIGPERLSAYPHELSGGMRQRVLIAMAMALRPDVVVMDEPTTALDVVVQRDILEEIDRLRARFGFAVVFITHDLSLLLEISDRLAVMYGGRIVEYGRAADLHAAPAHPYTVGLLRSFPRLRGERTVLHGVPGSPPDLSRPLTGCAFTARCPYVFDACHHTDPSLRVAGTTRAACLHYDPALRPDGPPEALRAGRFDSGPAECAVEEAGGDPPVDTTGRQPRREAAEPPQASTDPVTAQAESAPERDGAAPETGPWPPTGGGTR</sequence>
<evidence type="ECO:0000256" key="2">
    <source>
        <dbReference type="ARBA" id="ARBA00005417"/>
    </source>
</evidence>
<gene>
    <name evidence="12" type="ORF">Pma05_18660</name>
</gene>
<evidence type="ECO:0000313" key="12">
    <source>
        <dbReference type="EMBL" id="GIG95293.1"/>
    </source>
</evidence>
<dbReference type="RefSeq" id="WP_203856893.1">
    <property type="nucleotide sequence ID" value="NZ_BAAAZQ010000009.1"/>
</dbReference>
<dbReference type="InterPro" id="IPR017871">
    <property type="entry name" value="ABC_transporter-like_CS"/>
</dbReference>
<evidence type="ECO:0000256" key="10">
    <source>
        <dbReference type="SAM" id="MobiDB-lite"/>
    </source>
</evidence>
<evidence type="ECO:0000256" key="6">
    <source>
        <dbReference type="ARBA" id="ARBA00022741"/>
    </source>
</evidence>
<dbReference type="EMBL" id="BONX01000009">
    <property type="protein sequence ID" value="GIG95293.1"/>
    <property type="molecule type" value="Genomic_DNA"/>
</dbReference>
<dbReference type="CDD" id="cd03257">
    <property type="entry name" value="ABC_NikE_OppD_transporters"/>
    <property type="match status" value="1"/>
</dbReference>
<reference evidence="12 13" key="1">
    <citation type="submission" date="2021-01" db="EMBL/GenBank/DDBJ databases">
        <title>Whole genome shotgun sequence of Plantactinospora mayteni NBRC 109088.</title>
        <authorList>
            <person name="Komaki H."/>
            <person name="Tamura T."/>
        </authorList>
    </citation>
    <scope>NUCLEOTIDE SEQUENCE [LARGE SCALE GENOMIC DNA]</scope>
    <source>
        <strain evidence="12 13">NBRC 109088</strain>
    </source>
</reference>
<dbReference type="Pfam" id="PF08352">
    <property type="entry name" value="oligo_HPY"/>
    <property type="match status" value="1"/>
</dbReference>
<evidence type="ECO:0000256" key="8">
    <source>
        <dbReference type="ARBA" id="ARBA00022967"/>
    </source>
</evidence>
<organism evidence="12 13">
    <name type="scientific">Plantactinospora mayteni</name>
    <dbReference type="NCBI Taxonomy" id="566021"/>
    <lineage>
        <taxon>Bacteria</taxon>
        <taxon>Bacillati</taxon>
        <taxon>Actinomycetota</taxon>
        <taxon>Actinomycetes</taxon>
        <taxon>Micromonosporales</taxon>
        <taxon>Micromonosporaceae</taxon>
        <taxon>Plantactinospora</taxon>
    </lineage>
</organism>
<evidence type="ECO:0000313" key="13">
    <source>
        <dbReference type="Proteomes" id="UP000621500"/>
    </source>
</evidence>
<dbReference type="Proteomes" id="UP000621500">
    <property type="component" value="Unassembled WGS sequence"/>
</dbReference>
<dbReference type="SMART" id="SM00382">
    <property type="entry name" value="AAA"/>
    <property type="match status" value="1"/>
</dbReference>
<keyword evidence="6" id="KW-0547">Nucleotide-binding</keyword>
<accession>A0ABQ4EKK7</accession>
<comment type="caution">
    <text evidence="12">The sequence shown here is derived from an EMBL/GenBank/DDBJ whole genome shotgun (WGS) entry which is preliminary data.</text>
</comment>
<evidence type="ECO:0000256" key="4">
    <source>
        <dbReference type="ARBA" id="ARBA00022475"/>
    </source>
</evidence>
<feature type="domain" description="ABC transporter" evidence="11">
    <location>
        <begin position="17"/>
        <end position="268"/>
    </location>
</feature>
<dbReference type="PROSITE" id="PS50893">
    <property type="entry name" value="ABC_TRANSPORTER_2"/>
    <property type="match status" value="1"/>
</dbReference>
<comment type="subcellular location">
    <subcellularLocation>
        <location evidence="1">Cell membrane</location>
        <topology evidence="1">Peripheral membrane protein</topology>
    </subcellularLocation>
</comment>
<dbReference type="InterPro" id="IPR003593">
    <property type="entry name" value="AAA+_ATPase"/>
</dbReference>
<evidence type="ECO:0000256" key="1">
    <source>
        <dbReference type="ARBA" id="ARBA00004202"/>
    </source>
</evidence>